<dbReference type="Proteomes" id="UP000655588">
    <property type="component" value="Unassembled WGS sequence"/>
</dbReference>
<dbReference type="AlphaFoldDB" id="A0A833RYT5"/>
<dbReference type="EMBL" id="WNWW01000933">
    <property type="protein sequence ID" value="KAF3420577.1"/>
    <property type="molecule type" value="Genomic_DNA"/>
</dbReference>
<evidence type="ECO:0000313" key="1">
    <source>
        <dbReference type="EMBL" id="KAF3420577.1"/>
    </source>
</evidence>
<sequence length="323" mass="37999">MKTTSRDDRLPPATRLLAREETRESVHVGGFFGETSWWLDERREKRSRWKNTMNREKTKRKKLVAVGHVGLANHCLHSFYFRKRCKNEKKKEKQRKMLLKFSVKTQLIKIMESHGRTRVTSQGFLSSDDLHSATVKVDNGHVGHKWNKEVQHYICDFYLLYVNLLHRRNSRAKIVFIREVIYLSSCNKIDFLFATAGCERNSRETRVRGFSSDSLQFTDFVIDRSSHRCQLLFIESIDDARNYLCKISTSSFIAATFPRNLRCAKTYAKKKKKTETKRGRGCKDRRGTMLFVANYATSSPPQRQIRTRSRESRYANIERSFFV</sequence>
<accession>A0A833RYT5</accession>
<name>A0A833RYT5_9HYME</name>
<evidence type="ECO:0000313" key="2">
    <source>
        <dbReference type="Proteomes" id="UP000655588"/>
    </source>
</evidence>
<comment type="caution">
    <text evidence="1">The sequence shown here is derived from an EMBL/GenBank/DDBJ whole genome shotgun (WGS) entry which is preliminary data.</text>
</comment>
<protein>
    <submittedName>
        <fullName evidence="1">Uncharacterized protein</fullName>
    </submittedName>
</protein>
<proteinExistence type="predicted"/>
<keyword evidence="2" id="KW-1185">Reference proteome</keyword>
<reference evidence="1" key="1">
    <citation type="submission" date="2019-11" db="EMBL/GenBank/DDBJ databases">
        <title>The nuclear and mitochondrial genomes of Frieseomelitta varia - a highly eusocial stingless bee (Meliponini) with a permanently sterile worker caste.</title>
        <authorList>
            <person name="Freitas F.C.P."/>
            <person name="Lourenco A.P."/>
            <person name="Nunes F.M.F."/>
            <person name="Paschoal A.R."/>
            <person name="Abreu F.C.P."/>
            <person name="Barbin F.O."/>
            <person name="Bataglia L."/>
            <person name="Cardoso-Junior C.A.M."/>
            <person name="Cervoni M.S."/>
            <person name="Silva S.R."/>
            <person name="Dalarmi F."/>
            <person name="Del Lama M.A."/>
            <person name="Depintor T.S."/>
            <person name="Ferreira K.M."/>
            <person name="Goria P.S."/>
            <person name="Jaskot M.C."/>
            <person name="Lago D.C."/>
            <person name="Luna-Lucena D."/>
            <person name="Moda L.M."/>
            <person name="Nascimento L."/>
            <person name="Pedrino M."/>
            <person name="Rabico F.O."/>
            <person name="Sanches F.C."/>
            <person name="Santos D.E."/>
            <person name="Santos C.G."/>
            <person name="Vieira J."/>
            <person name="Lopes T.F."/>
            <person name="Barchuk A.R."/>
            <person name="Hartfelder K."/>
            <person name="Simoes Z.L.P."/>
            <person name="Bitondi M.M.G."/>
            <person name="Pinheiro D.G."/>
        </authorList>
    </citation>
    <scope>NUCLEOTIDE SEQUENCE</scope>
    <source>
        <strain evidence="1">USP_RPSP 00005682</strain>
        <tissue evidence="1">Whole individual</tissue>
    </source>
</reference>
<gene>
    <name evidence="1" type="ORF">E2986_11909</name>
</gene>
<organism evidence="1 2">
    <name type="scientific">Frieseomelitta varia</name>
    <dbReference type="NCBI Taxonomy" id="561572"/>
    <lineage>
        <taxon>Eukaryota</taxon>
        <taxon>Metazoa</taxon>
        <taxon>Ecdysozoa</taxon>
        <taxon>Arthropoda</taxon>
        <taxon>Hexapoda</taxon>
        <taxon>Insecta</taxon>
        <taxon>Pterygota</taxon>
        <taxon>Neoptera</taxon>
        <taxon>Endopterygota</taxon>
        <taxon>Hymenoptera</taxon>
        <taxon>Apocrita</taxon>
        <taxon>Aculeata</taxon>
        <taxon>Apoidea</taxon>
        <taxon>Anthophila</taxon>
        <taxon>Apidae</taxon>
        <taxon>Frieseomelitta</taxon>
    </lineage>
</organism>